<sequence length="271" mass="32410">MNILPKKRWHVRTKDNIARVRRDEAQAAEEEKKLKMRIQLAEQEAKLTLLRNKSKQIYDDSADRPEETKPEVLNHVNFFQDLEDGHVAHTGVNKEHEQEKKEEKEAYEKKIGYLTYLGQDTDEITGNVQWYNKKPKRLEICKTEKEIETKIKISNDPLMVMKKYIESDKKDSKISKVLNKKRDDSPIKKHKKKKKKRKMEKEKEKEKIDLEKLREKRLKREREERFRASQLIAKMNGDVPIEVPKLQPKPTIVQKYNSQFNPYLAKQNYQN</sequence>
<feature type="coiled-coil region" evidence="1">
    <location>
        <begin position="24"/>
        <end position="53"/>
    </location>
</feature>
<dbReference type="InterPro" id="IPR039875">
    <property type="entry name" value="LENG1-like"/>
</dbReference>
<dbReference type="AlphaFoldDB" id="A0A5E4MMD5"/>
<dbReference type="Pfam" id="PF10197">
    <property type="entry name" value="Cir_N"/>
    <property type="match status" value="1"/>
</dbReference>
<protein>
    <submittedName>
        <fullName evidence="4">CBF1-interacting co-repressor CIR, N-terminal domain</fullName>
    </submittedName>
</protein>
<keyword evidence="5" id="KW-1185">Reference proteome</keyword>
<evidence type="ECO:0000256" key="2">
    <source>
        <dbReference type="SAM" id="MobiDB-lite"/>
    </source>
</evidence>
<dbReference type="InterPro" id="IPR019339">
    <property type="entry name" value="CIR_N_dom"/>
</dbReference>
<evidence type="ECO:0000313" key="5">
    <source>
        <dbReference type="Proteomes" id="UP000325440"/>
    </source>
</evidence>
<dbReference type="Proteomes" id="UP000325440">
    <property type="component" value="Unassembled WGS sequence"/>
</dbReference>
<accession>A0A5E4MMD5</accession>
<evidence type="ECO:0000259" key="3">
    <source>
        <dbReference type="SMART" id="SM01083"/>
    </source>
</evidence>
<organism evidence="4 5">
    <name type="scientific">Cinara cedri</name>
    <dbReference type="NCBI Taxonomy" id="506608"/>
    <lineage>
        <taxon>Eukaryota</taxon>
        <taxon>Metazoa</taxon>
        <taxon>Ecdysozoa</taxon>
        <taxon>Arthropoda</taxon>
        <taxon>Hexapoda</taxon>
        <taxon>Insecta</taxon>
        <taxon>Pterygota</taxon>
        <taxon>Neoptera</taxon>
        <taxon>Paraneoptera</taxon>
        <taxon>Hemiptera</taxon>
        <taxon>Sternorrhyncha</taxon>
        <taxon>Aphidomorpha</taxon>
        <taxon>Aphidoidea</taxon>
        <taxon>Aphididae</taxon>
        <taxon>Lachninae</taxon>
        <taxon>Cinara</taxon>
    </lineage>
</organism>
<gene>
    <name evidence="4" type="ORF">CINCED_3A025086</name>
</gene>
<reference evidence="4 5" key="1">
    <citation type="submission" date="2019-08" db="EMBL/GenBank/DDBJ databases">
        <authorList>
            <person name="Alioto T."/>
            <person name="Alioto T."/>
            <person name="Gomez Garrido J."/>
        </authorList>
    </citation>
    <scope>NUCLEOTIDE SEQUENCE [LARGE SCALE GENOMIC DNA]</scope>
</reference>
<feature type="compositionally biased region" description="Basic and acidic residues" evidence="2">
    <location>
        <begin position="199"/>
        <end position="210"/>
    </location>
</feature>
<evidence type="ECO:0000313" key="4">
    <source>
        <dbReference type="EMBL" id="VVC31992.1"/>
    </source>
</evidence>
<dbReference type="SMART" id="SM01083">
    <property type="entry name" value="Cir_N"/>
    <property type="match status" value="1"/>
</dbReference>
<dbReference type="OrthoDB" id="2159131at2759"/>
<feature type="domain" description="CBF1-interacting co-repressor CIR N-terminal" evidence="3">
    <location>
        <begin position="8"/>
        <end position="44"/>
    </location>
</feature>
<dbReference type="PANTHER" id="PTHR22093:SF0">
    <property type="entry name" value="LEUKOCYTE RECEPTOR CLUSTER MEMBER 1"/>
    <property type="match status" value="1"/>
</dbReference>
<proteinExistence type="predicted"/>
<evidence type="ECO:0000256" key="1">
    <source>
        <dbReference type="SAM" id="Coils"/>
    </source>
</evidence>
<feature type="region of interest" description="Disordered" evidence="2">
    <location>
        <begin position="180"/>
        <end position="210"/>
    </location>
</feature>
<name>A0A5E4MMD5_9HEMI</name>
<dbReference type="EMBL" id="CABPRJ010000952">
    <property type="protein sequence ID" value="VVC31992.1"/>
    <property type="molecule type" value="Genomic_DNA"/>
</dbReference>
<keyword evidence="1" id="KW-0175">Coiled coil</keyword>
<dbReference type="PANTHER" id="PTHR22093">
    <property type="entry name" value="LEUKOCYTE RECEPTOR CLUSTER LRC MEMBER 1"/>
    <property type="match status" value="1"/>
</dbReference>
<feature type="compositionally biased region" description="Basic residues" evidence="2">
    <location>
        <begin position="188"/>
        <end position="198"/>
    </location>
</feature>